<evidence type="ECO:0000256" key="1">
    <source>
        <dbReference type="SAM" id="MobiDB-lite"/>
    </source>
</evidence>
<accession>A0A645IAC5</accession>
<feature type="region of interest" description="Disordered" evidence="1">
    <location>
        <begin position="41"/>
        <end position="80"/>
    </location>
</feature>
<gene>
    <name evidence="2" type="ORF">SDC9_195883</name>
</gene>
<evidence type="ECO:0000313" key="2">
    <source>
        <dbReference type="EMBL" id="MPN48277.1"/>
    </source>
</evidence>
<comment type="caution">
    <text evidence="2">The sequence shown here is derived from an EMBL/GenBank/DDBJ whole genome shotgun (WGS) entry which is preliminary data.</text>
</comment>
<reference evidence="2" key="1">
    <citation type="submission" date="2019-08" db="EMBL/GenBank/DDBJ databases">
        <authorList>
            <person name="Kucharzyk K."/>
            <person name="Murdoch R.W."/>
            <person name="Higgins S."/>
            <person name="Loffler F."/>
        </authorList>
    </citation>
    <scope>NUCLEOTIDE SEQUENCE</scope>
</reference>
<sequence>MQANLGLIHQTTLIVRDHLRCGFLVLHLLLVPGDQNLVSERSEHLHRRDPGTRGGTGRGLNRQRGDPGRFQHTFQTAVFK</sequence>
<feature type="compositionally biased region" description="Basic and acidic residues" evidence="1">
    <location>
        <begin position="41"/>
        <end position="51"/>
    </location>
</feature>
<organism evidence="2">
    <name type="scientific">bioreactor metagenome</name>
    <dbReference type="NCBI Taxonomy" id="1076179"/>
    <lineage>
        <taxon>unclassified sequences</taxon>
        <taxon>metagenomes</taxon>
        <taxon>ecological metagenomes</taxon>
    </lineage>
</organism>
<protein>
    <submittedName>
        <fullName evidence="2">Uncharacterized protein</fullName>
    </submittedName>
</protein>
<dbReference type="EMBL" id="VSSQ01110440">
    <property type="protein sequence ID" value="MPN48277.1"/>
    <property type="molecule type" value="Genomic_DNA"/>
</dbReference>
<name>A0A645IAC5_9ZZZZ</name>
<proteinExistence type="predicted"/>
<dbReference type="AlphaFoldDB" id="A0A645IAC5"/>